<gene>
    <name evidence="9" type="primary">At1g04910_28</name>
    <name evidence="9" type="ORF">Zm00014a_003992</name>
</gene>
<dbReference type="Proteomes" id="UP000251960">
    <property type="component" value="Chromosome 8"/>
</dbReference>
<evidence type="ECO:0000256" key="6">
    <source>
        <dbReference type="ARBA" id="ARBA00030350"/>
    </source>
</evidence>
<dbReference type="EMBL" id="NCVQ01000009">
    <property type="protein sequence ID" value="PWZ09057.1"/>
    <property type="molecule type" value="Genomic_DNA"/>
</dbReference>
<comment type="caution">
    <text evidence="9">The sequence shown here is derived from an EMBL/GenBank/DDBJ whole genome shotgun (WGS) entry which is preliminary data.</text>
</comment>
<keyword evidence="4" id="KW-0294">Fucose metabolism</keyword>
<proteinExistence type="inferred from homology"/>
<feature type="transmembrane region" description="Helical" evidence="8">
    <location>
        <begin position="88"/>
        <end position="106"/>
    </location>
</feature>
<evidence type="ECO:0000313" key="10">
    <source>
        <dbReference type="Proteomes" id="UP000251960"/>
    </source>
</evidence>
<dbReference type="GO" id="GO:0016757">
    <property type="term" value="F:glycosyltransferase activity"/>
    <property type="evidence" value="ECO:0007669"/>
    <property type="project" value="UniProtKB-KW"/>
</dbReference>
<evidence type="ECO:0000256" key="1">
    <source>
        <dbReference type="ARBA" id="ARBA00007737"/>
    </source>
</evidence>
<dbReference type="PANTHER" id="PTHR31288">
    <property type="entry name" value="O-FUCOSYLTRANSFERASE FAMILY PROTEIN"/>
    <property type="match status" value="1"/>
</dbReference>
<dbReference type="AlphaFoldDB" id="A0A3L6DLH9"/>
<keyword evidence="8" id="KW-0472">Membrane</keyword>
<keyword evidence="8" id="KW-0812">Transmembrane</keyword>
<accession>A0A3L6DLH9</accession>
<evidence type="ECO:0000256" key="5">
    <source>
        <dbReference type="ARBA" id="ARBA00023277"/>
    </source>
</evidence>
<comment type="similarity">
    <text evidence="1">Belongs to the glycosyltransferase GT106 family.</text>
</comment>
<dbReference type="InterPro" id="IPR019378">
    <property type="entry name" value="GDP-Fuc_O-FucTrfase"/>
</dbReference>
<sequence>MQGQAYSRLGSFGAAASAPPPPSAPVRPGAGAGGGSRTPAKAGPARAIPGTAASATAAARAGVAHRGGGGAARRVARAVLATLLRRQAVFLFAPLLYVAAMLLYMGSLPLDAVPRIIARQPPGSVYRSPQLYARLRADMDADNSTGAICNAVAIAGFLNATLIIPNFHFHSIWRDPSKFSDIYDKDHFVQRLQNDVRVVDKIPDFMMERFGHNLSNVFNFKIKAWARIQYYKDVVLPKLVEERVIRISPFANRLSFDAPSAVQRLRCLANFEALKFSKPIVSLSETLVSRMRERSAESDGKYISVHLRFEEDMIAFSCCVYDGGDEEKKEMDAAREIGWRGKFTKRGRVIRPGVIRMNGKCPLTPLEVGLMLRGMGFSNKTAIFLASGKIYRAEKNMASLLEMFPLLQTKETLASEEELAPFKNFSSRMAAVDYSVCAQSEVFVTTQGGNFPHFLMGHRRYLYGGHSKTIKPDKRRLAVLFDNPRIGWKALKRHLLNMRAHSDAKGIEMKRPSESIYTFPCPDCMCRLNRTEHSKSKHSR</sequence>
<keyword evidence="3" id="KW-0808">Transferase</keyword>
<protein>
    <recommendedName>
        <fullName evidence="6">O-fucosyltransferase family protein</fullName>
    </recommendedName>
</protein>
<reference evidence="9 10" key="1">
    <citation type="journal article" date="2018" name="Nat. Genet.">
        <title>Extensive intraspecific gene order and gene structural variations between Mo17 and other maize genomes.</title>
        <authorList>
            <person name="Sun S."/>
            <person name="Zhou Y."/>
            <person name="Chen J."/>
            <person name="Shi J."/>
            <person name="Zhao H."/>
            <person name="Zhao H."/>
            <person name="Song W."/>
            <person name="Zhang M."/>
            <person name="Cui Y."/>
            <person name="Dong X."/>
            <person name="Liu H."/>
            <person name="Ma X."/>
            <person name="Jiao Y."/>
            <person name="Wang B."/>
            <person name="Wei X."/>
            <person name="Stein J.C."/>
            <person name="Glaubitz J.C."/>
            <person name="Lu F."/>
            <person name="Yu G."/>
            <person name="Liang C."/>
            <person name="Fengler K."/>
            <person name="Li B."/>
            <person name="Rafalski A."/>
            <person name="Schnable P.S."/>
            <person name="Ware D.H."/>
            <person name="Buckler E.S."/>
            <person name="Lai J."/>
        </authorList>
    </citation>
    <scope>NUCLEOTIDE SEQUENCE [LARGE SCALE GENOMIC DNA]</scope>
    <source>
        <strain evidence="10">cv. Missouri 17</strain>
        <tissue evidence="9">Seedling</tissue>
    </source>
</reference>
<feature type="region of interest" description="Disordered" evidence="7">
    <location>
        <begin position="1"/>
        <end position="47"/>
    </location>
</feature>
<evidence type="ECO:0000256" key="3">
    <source>
        <dbReference type="ARBA" id="ARBA00022679"/>
    </source>
</evidence>
<dbReference type="Pfam" id="PF10250">
    <property type="entry name" value="O-FucT"/>
    <property type="match status" value="1"/>
</dbReference>
<evidence type="ECO:0000256" key="4">
    <source>
        <dbReference type="ARBA" id="ARBA00023253"/>
    </source>
</evidence>
<feature type="compositionally biased region" description="Low complexity" evidence="7">
    <location>
        <begin position="37"/>
        <end position="47"/>
    </location>
</feature>
<keyword evidence="2" id="KW-0328">Glycosyltransferase</keyword>
<dbReference type="PANTHER" id="PTHR31288:SF25">
    <property type="entry name" value="O-FUCOSYLTRANSFERASE FAMILY PROTEIN"/>
    <property type="match status" value="1"/>
</dbReference>
<evidence type="ECO:0000256" key="2">
    <source>
        <dbReference type="ARBA" id="ARBA00022676"/>
    </source>
</evidence>
<dbReference type="CDD" id="cd11299">
    <property type="entry name" value="O-FucT_plant"/>
    <property type="match status" value="1"/>
</dbReference>
<organism evidence="9 10">
    <name type="scientific">Zea mays</name>
    <name type="common">Maize</name>
    <dbReference type="NCBI Taxonomy" id="4577"/>
    <lineage>
        <taxon>Eukaryota</taxon>
        <taxon>Viridiplantae</taxon>
        <taxon>Streptophyta</taxon>
        <taxon>Embryophyta</taxon>
        <taxon>Tracheophyta</taxon>
        <taxon>Spermatophyta</taxon>
        <taxon>Magnoliopsida</taxon>
        <taxon>Liliopsida</taxon>
        <taxon>Poales</taxon>
        <taxon>Poaceae</taxon>
        <taxon>PACMAD clade</taxon>
        <taxon>Panicoideae</taxon>
        <taxon>Andropogonodae</taxon>
        <taxon>Andropogoneae</taxon>
        <taxon>Tripsacinae</taxon>
        <taxon>Zea</taxon>
    </lineage>
</organism>
<keyword evidence="8" id="KW-1133">Transmembrane helix</keyword>
<dbReference type="ExpressionAtlas" id="A0A3L6DLH9">
    <property type="expression patterns" value="baseline and differential"/>
</dbReference>
<evidence type="ECO:0000313" key="9">
    <source>
        <dbReference type="EMBL" id="PWZ09057.1"/>
    </source>
</evidence>
<name>A0A3L6DLH9_MAIZE</name>
<evidence type="ECO:0000256" key="8">
    <source>
        <dbReference type="SAM" id="Phobius"/>
    </source>
</evidence>
<keyword evidence="5" id="KW-0119">Carbohydrate metabolism</keyword>
<dbReference type="GO" id="GO:0006004">
    <property type="term" value="P:fucose metabolic process"/>
    <property type="evidence" value="ECO:0007669"/>
    <property type="project" value="UniProtKB-KW"/>
</dbReference>
<dbReference type="InterPro" id="IPR024709">
    <property type="entry name" value="FucosylTrfase_pln"/>
</dbReference>
<evidence type="ECO:0000256" key="7">
    <source>
        <dbReference type="SAM" id="MobiDB-lite"/>
    </source>
</evidence>